<protein>
    <recommendedName>
        <fullName evidence="3">GyrI-like small molecule binding domain-containing protein</fullName>
    </recommendedName>
</protein>
<dbReference type="Proteomes" id="UP000285112">
    <property type="component" value="Unassembled WGS sequence"/>
</dbReference>
<dbReference type="InterPro" id="IPR011256">
    <property type="entry name" value="Reg_factor_effector_dom_sf"/>
</dbReference>
<dbReference type="EMBL" id="QZFV01000069">
    <property type="protein sequence ID" value="RJQ87244.1"/>
    <property type="molecule type" value="Genomic_DNA"/>
</dbReference>
<accession>A0A419I6R1</accession>
<name>A0A419I6R1_9PSEU</name>
<comment type="caution">
    <text evidence="1">The sequence shown here is derived from an EMBL/GenBank/DDBJ whole genome shotgun (WGS) entry which is preliminary data.</text>
</comment>
<evidence type="ECO:0008006" key="3">
    <source>
        <dbReference type="Google" id="ProtNLM"/>
    </source>
</evidence>
<evidence type="ECO:0000313" key="2">
    <source>
        <dbReference type="Proteomes" id="UP000285112"/>
    </source>
</evidence>
<evidence type="ECO:0000313" key="1">
    <source>
        <dbReference type="EMBL" id="RJQ87244.1"/>
    </source>
</evidence>
<proteinExistence type="predicted"/>
<dbReference type="AlphaFoldDB" id="A0A419I6R1"/>
<gene>
    <name evidence="1" type="ORF">D5S19_09925</name>
</gene>
<reference evidence="1 2" key="1">
    <citation type="submission" date="2018-09" db="EMBL/GenBank/DDBJ databases">
        <title>YIM PH 21725 draft genome.</title>
        <authorList>
            <person name="Miao C."/>
        </authorList>
    </citation>
    <scope>NUCLEOTIDE SEQUENCE [LARGE SCALE GENOMIC DNA]</scope>
    <source>
        <strain evidence="2">YIM PH21725</strain>
    </source>
</reference>
<keyword evidence="2" id="KW-1185">Reference proteome</keyword>
<sequence length="106" mass="11527">MRTGGAQGQPAHGGDEVFVGESAFHGDLPRRVVRWSVRHWQPVAGASRAGIPPGQGLSPSIERLHKSIAAVGCRLVGRHHEIYLGDPRRSAPERLRTILRQPVETA</sequence>
<dbReference type="Gene3D" id="3.20.80.10">
    <property type="entry name" value="Regulatory factor, effector binding domain"/>
    <property type="match status" value="1"/>
</dbReference>
<organism evidence="1 2">
    <name type="scientific">Amycolatopsis panacis</name>
    <dbReference type="NCBI Taxonomy" id="2340917"/>
    <lineage>
        <taxon>Bacteria</taxon>
        <taxon>Bacillati</taxon>
        <taxon>Actinomycetota</taxon>
        <taxon>Actinomycetes</taxon>
        <taxon>Pseudonocardiales</taxon>
        <taxon>Pseudonocardiaceae</taxon>
        <taxon>Amycolatopsis</taxon>
    </lineage>
</organism>